<accession>A0A3Q8CUP2</accession>
<protein>
    <recommendedName>
        <fullName evidence="4">Membrane protein 6-pyruvoyl-tetrahydropterin synthase-related domain-containing protein</fullName>
    </recommendedName>
</protein>
<feature type="transmembrane region" description="Helical" evidence="1">
    <location>
        <begin position="12"/>
        <end position="31"/>
    </location>
</feature>
<sequence>MLESKERTVKFNYLMVILFLALSLVAVGIFGSQGRFYSANDLKFHLARIAELVHDLRFHDSFLSPLSFTFFKGTGTAVQIFYPNLTLLPFAFLQLLIKQPIVALYMMLALYSWVGCCLSYFLMLRFTKQNQLQSGLFAVIYNFSLYHTTDLFIRFDLGEWLAMIFLPLVFYGGYQVLAGKWNEWKFGAIGLALVGYSHVLTFALSIGIIMVGWLIGWLLRRPTDLHNRLIAAIEMLGSTFLLTFFEFYPLVRLSLLNNIHFPTRYNLLVSPNGKLPDLNSFLATALSNQLTKNLGIILLLILIGELIMWRMVPQLYRWSWILLVLLVICTTTFFPWQYFQRTPLAVIQFPWRLLTIASFFLALSGSWLFATLFGLITQRWRIKGEKWWGLILMLVVMLPTLSAELLTLNQDKKTDQLVNFNRKSVGTHYWITDQEYQRFVKVSSNTDYYPIKAYSARNSILKRKVLTTKGKLRMSVTKFEHNQMTIELISKSAQTANLPWIKYQGINYQLSVNGRHQQLKTSKRGTFLVKLKRGKNKVSLKVNAFTGQFLAEIITVAASACLLL</sequence>
<feature type="transmembrane region" description="Helical" evidence="1">
    <location>
        <begin position="351"/>
        <end position="375"/>
    </location>
</feature>
<feature type="transmembrane region" description="Helical" evidence="1">
    <location>
        <begin position="229"/>
        <end position="248"/>
    </location>
</feature>
<keyword evidence="1" id="KW-1133">Transmembrane helix</keyword>
<keyword evidence="1" id="KW-0472">Membrane</keyword>
<proteinExistence type="predicted"/>
<feature type="transmembrane region" description="Helical" evidence="1">
    <location>
        <begin position="320"/>
        <end position="339"/>
    </location>
</feature>
<organism evidence="2 3">
    <name type="scientific">Liquorilactobacillus nagelii</name>
    <dbReference type="NCBI Taxonomy" id="82688"/>
    <lineage>
        <taxon>Bacteria</taxon>
        <taxon>Bacillati</taxon>
        <taxon>Bacillota</taxon>
        <taxon>Bacilli</taxon>
        <taxon>Lactobacillales</taxon>
        <taxon>Lactobacillaceae</taxon>
        <taxon>Liquorilactobacillus</taxon>
    </lineage>
</organism>
<dbReference type="Proteomes" id="UP000324497">
    <property type="component" value="Chromosome"/>
</dbReference>
<name>A0A3Q8CUP2_9LACO</name>
<feature type="transmembrane region" description="Helical" evidence="1">
    <location>
        <begin position="160"/>
        <end position="177"/>
    </location>
</feature>
<evidence type="ECO:0000256" key="1">
    <source>
        <dbReference type="SAM" id="Phobius"/>
    </source>
</evidence>
<reference evidence="2 3" key="1">
    <citation type="submission" date="2016-11" db="EMBL/GenBank/DDBJ databases">
        <title>Interaction between Lactobacillus species and yeast in water kefir.</title>
        <authorList>
            <person name="Behr J."/>
            <person name="Xu D."/>
            <person name="Vogel R.F."/>
        </authorList>
    </citation>
    <scope>NUCLEOTIDE SEQUENCE [LARGE SCALE GENOMIC DNA]</scope>
    <source>
        <strain evidence="2 3">TMW 1.1827</strain>
    </source>
</reference>
<feature type="transmembrane region" description="Helical" evidence="1">
    <location>
        <begin position="189"/>
        <end position="217"/>
    </location>
</feature>
<feature type="transmembrane region" description="Helical" evidence="1">
    <location>
        <begin position="290"/>
        <end position="308"/>
    </location>
</feature>
<dbReference type="EMBL" id="CP018180">
    <property type="protein sequence ID" value="AUJ32038.1"/>
    <property type="molecule type" value="Genomic_DNA"/>
</dbReference>
<dbReference type="KEGG" id="lng:BSQ50_05385"/>
<keyword evidence="1" id="KW-0812">Transmembrane</keyword>
<feature type="transmembrane region" description="Helical" evidence="1">
    <location>
        <begin position="387"/>
        <end position="408"/>
    </location>
</feature>
<dbReference type="RefSeq" id="WP_148126654.1">
    <property type="nucleotide sequence ID" value="NZ_CP018180.1"/>
</dbReference>
<keyword evidence="3" id="KW-1185">Reference proteome</keyword>
<evidence type="ECO:0000313" key="3">
    <source>
        <dbReference type="Proteomes" id="UP000324497"/>
    </source>
</evidence>
<dbReference type="AlphaFoldDB" id="A0A3Q8CUP2"/>
<feature type="transmembrane region" description="Helical" evidence="1">
    <location>
        <begin position="135"/>
        <end position="153"/>
    </location>
</feature>
<gene>
    <name evidence="2" type="ORF">BSQ50_05385</name>
</gene>
<evidence type="ECO:0008006" key="4">
    <source>
        <dbReference type="Google" id="ProtNLM"/>
    </source>
</evidence>
<feature type="transmembrane region" description="Helical" evidence="1">
    <location>
        <begin position="80"/>
        <end position="97"/>
    </location>
</feature>
<feature type="transmembrane region" description="Helical" evidence="1">
    <location>
        <begin position="104"/>
        <end position="123"/>
    </location>
</feature>
<evidence type="ECO:0000313" key="2">
    <source>
        <dbReference type="EMBL" id="AUJ32038.1"/>
    </source>
</evidence>